<dbReference type="Proteomes" id="UP000070501">
    <property type="component" value="Unassembled WGS sequence"/>
</dbReference>
<evidence type="ECO:0000313" key="3">
    <source>
        <dbReference type="Proteomes" id="UP000070501"/>
    </source>
</evidence>
<evidence type="ECO:0000313" key="2">
    <source>
        <dbReference type="EMBL" id="KXJ90304.1"/>
    </source>
</evidence>
<dbReference type="EMBL" id="KQ964253">
    <property type="protein sequence ID" value="KXJ90304.1"/>
    <property type="molecule type" value="Genomic_DNA"/>
</dbReference>
<accession>A0A136IZR3</accession>
<feature type="compositionally biased region" description="Basic residues" evidence="1">
    <location>
        <begin position="1"/>
        <end position="10"/>
    </location>
</feature>
<keyword evidence="3" id="KW-1185">Reference proteome</keyword>
<feature type="compositionally biased region" description="Basic and acidic residues" evidence="1">
    <location>
        <begin position="101"/>
        <end position="110"/>
    </location>
</feature>
<protein>
    <submittedName>
        <fullName evidence="2">Uncharacterized protein</fullName>
    </submittedName>
</protein>
<feature type="region of interest" description="Disordered" evidence="1">
    <location>
        <begin position="1"/>
        <end position="165"/>
    </location>
</feature>
<feature type="compositionally biased region" description="Acidic residues" evidence="1">
    <location>
        <begin position="240"/>
        <end position="255"/>
    </location>
</feature>
<proteinExistence type="predicted"/>
<feature type="compositionally biased region" description="Acidic residues" evidence="1">
    <location>
        <begin position="111"/>
        <end position="149"/>
    </location>
</feature>
<feature type="compositionally biased region" description="Acidic residues" evidence="1">
    <location>
        <begin position="88"/>
        <end position="100"/>
    </location>
</feature>
<dbReference type="OrthoDB" id="4186058at2759"/>
<dbReference type="InParanoid" id="A0A136IZR3"/>
<gene>
    <name evidence="2" type="ORF">Micbo1qcDRAFT_164855</name>
</gene>
<organism evidence="2 3">
    <name type="scientific">Microdochium bolleyi</name>
    <dbReference type="NCBI Taxonomy" id="196109"/>
    <lineage>
        <taxon>Eukaryota</taxon>
        <taxon>Fungi</taxon>
        <taxon>Dikarya</taxon>
        <taxon>Ascomycota</taxon>
        <taxon>Pezizomycotina</taxon>
        <taxon>Sordariomycetes</taxon>
        <taxon>Xylariomycetidae</taxon>
        <taxon>Xylariales</taxon>
        <taxon>Microdochiaceae</taxon>
        <taxon>Microdochium</taxon>
    </lineage>
</organism>
<name>A0A136IZR3_9PEZI</name>
<feature type="region of interest" description="Disordered" evidence="1">
    <location>
        <begin position="213"/>
        <end position="295"/>
    </location>
</feature>
<feature type="compositionally biased region" description="Polar residues" evidence="1">
    <location>
        <begin position="42"/>
        <end position="51"/>
    </location>
</feature>
<evidence type="ECO:0000256" key="1">
    <source>
        <dbReference type="SAM" id="MobiDB-lite"/>
    </source>
</evidence>
<reference evidence="3" key="1">
    <citation type="submission" date="2016-02" db="EMBL/GenBank/DDBJ databases">
        <title>Draft genome sequence of Microdochium bolleyi, a fungal endophyte of beachgrass.</title>
        <authorList>
            <consortium name="DOE Joint Genome Institute"/>
            <person name="David A.S."/>
            <person name="May G."/>
            <person name="Haridas S."/>
            <person name="Lim J."/>
            <person name="Wang M."/>
            <person name="Labutti K."/>
            <person name="Lipzen A."/>
            <person name="Barry K."/>
            <person name="Grigoriev I.V."/>
        </authorList>
    </citation>
    <scope>NUCLEOTIDE SEQUENCE [LARGE SCALE GENOMIC DNA]</scope>
    <source>
        <strain evidence="3">J235TASD1</strain>
    </source>
</reference>
<sequence>MPRAPRRSAAARRPAEPTSPSPPQTPTTTSPKAGRKAPPQTRMASKQSPTASRRGVAPKNLRPLGGTHFSYSRNLYEDLSPCSSEKSSEEEEPETDDDASASDKADKVAGDVDDDDESGDADDDDDDNQETTDDSEDEEEEDDSEDDEEKLQIPVSNPFQPLSDHVPPPFVAYTRIAATITIAEDHLIIEDLGEYELDSEDGEVLLPYAFEYPESEPSRSRSRTRRDLDPMFQRNFEDLNPFDDTDDELDEDDEFERNRQAQRMERRIRRMKSGSISKRTISERGSDSDGEDVLPYCEAADAGPLFRRTRRKTDRHSMQFSGQFPERIEELKEPNSDDEIIFEDAELFARELPFWTFMDVDSE</sequence>
<dbReference type="AlphaFoldDB" id="A0A136IZR3"/>
<feature type="compositionally biased region" description="Basic and acidic residues" evidence="1">
    <location>
        <begin position="256"/>
        <end position="265"/>
    </location>
</feature>
<dbReference type="STRING" id="196109.A0A136IZR3"/>